<feature type="transmembrane region" description="Helical" evidence="1">
    <location>
        <begin position="310"/>
        <end position="333"/>
    </location>
</feature>
<keyword evidence="1" id="KW-0472">Membrane</keyword>
<feature type="transmembrane region" description="Helical" evidence="1">
    <location>
        <begin position="257"/>
        <end position="278"/>
    </location>
</feature>
<dbReference type="Proteomes" id="UP001642540">
    <property type="component" value="Unassembled WGS sequence"/>
</dbReference>
<reference evidence="2 3" key="1">
    <citation type="submission" date="2024-08" db="EMBL/GenBank/DDBJ databases">
        <authorList>
            <person name="Cucini C."/>
            <person name="Frati F."/>
        </authorList>
    </citation>
    <scope>NUCLEOTIDE SEQUENCE [LARGE SCALE GENOMIC DNA]</scope>
</reference>
<evidence type="ECO:0000256" key="1">
    <source>
        <dbReference type="SAM" id="Phobius"/>
    </source>
</evidence>
<dbReference type="EMBL" id="CAXLJM020000086">
    <property type="protein sequence ID" value="CAL8131035.1"/>
    <property type="molecule type" value="Genomic_DNA"/>
</dbReference>
<feature type="transmembrane region" description="Helical" evidence="1">
    <location>
        <begin position="33"/>
        <end position="53"/>
    </location>
</feature>
<keyword evidence="1" id="KW-0812">Transmembrane</keyword>
<protein>
    <recommendedName>
        <fullName evidence="4">Ionotropic glutamate receptor C-terminal domain-containing protein</fullName>
    </recommendedName>
</protein>
<name>A0ABP1RMN8_9HEXA</name>
<sequence length="656" mass="75334">MENEAATWTHTQEILLDHFQEATVNFVWEKGNLASITSVFLQCIIIHCALLSFDWSKLRKKIRASREKTYEHILKGSTRAKPGFSSPDLLLVSNSKFPAASKWKNHALQIAIKERELEHPLKIPSAVLLFTNFSELEKSDGVSRAVTSLFSTSLLIFVDSFNNSAVKIGCFACGSSFTMMLHPKYVQAYSLTFQKVSNKSIQSFETLILFWQKIHSTINFDSVPPNWTCLKKSQRNDICQIFKTYCQYKNCSEVEKFTYFHIGIVGVYLTSTSTFHFLRQIYPFGPQITEYKLQIIFPKMQFLDSNLSAFLTPFAGTIWLYILIAIAVVSIWVKVIEKGKAFQVIYWQISVLLEQDAEWKTRTRKSGKLIITIWIISLYFLREFYNSSLYSMMAAEKEPNDYPLDINATLNRNDFDIILLQSIQSEIHNVLYPSYKKSPTPLELLWKNILKKSYTIRVYGNTSYIQTLQAASSGNYTPINYCSPGALSDPQYPIFECVTKERKFPKFGIMCEGNCEGYYSVVLSEKQNMHRKIQQKPFFKNIKLWSHGLFNFATLSFPKFLGSFVQSGLYEVIMKRHRMLKHLKEMQNLNQKGEMGMSNGSLFSYMLLANSSRFGNFDEEATKLTAFTGTILICSLILGAALIALGAELYQFLRII</sequence>
<keyword evidence="1" id="KW-1133">Transmembrane helix</keyword>
<feature type="transmembrane region" description="Helical" evidence="1">
    <location>
        <begin position="549"/>
        <end position="573"/>
    </location>
</feature>
<gene>
    <name evidence="2" type="ORF">ODALV1_LOCUS23999</name>
</gene>
<organism evidence="2 3">
    <name type="scientific">Orchesella dallaii</name>
    <dbReference type="NCBI Taxonomy" id="48710"/>
    <lineage>
        <taxon>Eukaryota</taxon>
        <taxon>Metazoa</taxon>
        <taxon>Ecdysozoa</taxon>
        <taxon>Arthropoda</taxon>
        <taxon>Hexapoda</taxon>
        <taxon>Collembola</taxon>
        <taxon>Entomobryomorpha</taxon>
        <taxon>Entomobryoidea</taxon>
        <taxon>Orchesellidae</taxon>
        <taxon>Orchesellinae</taxon>
        <taxon>Orchesella</taxon>
    </lineage>
</organism>
<comment type="caution">
    <text evidence="2">The sequence shown here is derived from an EMBL/GenBank/DDBJ whole genome shotgun (WGS) entry which is preliminary data.</text>
</comment>
<evidence type="ECO:0000313" key="3">
    <source>
        <dbReference type="Proteomes" id="UP001642540"/>
    </source>
</evidence>
<proteinExistence type="predicted"/>
<evidence type="ECO:0008006" key="4">
    <source>
        <dbReference type="Google" id="ProtNLM"/>
    </source>
</evidence>
<keyword evidence="3" id="KW-1185">Reference proteome</keyword>
<accession>A0ABP1RMN8</accession>
<feature type="transmembrane region" description="Helical" evidence="1">
    <location>
        <begin position="624"/>
        <end position="647"/>
    </location>
</feature>
<evidence type="ECO:0000313" key="2">
    <source>
        <dbReference type="EMBL" id="CAL8131035.1"/>
    </source>
</evidence>
<dbReference type="Gene3D" id="1.10.287.70">
    <property type="match status" value="1"/>
</dbReference>